<evidence type="ECO:0000313" key="2">
    <source>
        <dbReference type="EMBL" id="PKA53620.1"/>
    </source>
</evidence>
<keyword evidence="3" id="KW-1185">Reference proteome</keyword>
<name>A0A2I0ADJ7_9ASPA</name>
<reference evidence="2 3" key="1">
    <citation type="journal article" date="2017" name="Nature">
        <title>The Apostasia genome and the evolution of orchids.</title>
        <authorList>
            <person name="Zhang G.Q."/>
            <person name="Liu K.W."/>
            <person name="Li Z."/>
            <person name="Lohaus R."/>
            <person name="Hsiao Y.Y."/>
            <person name="Niu S.C."/>
            <person name="Wang J.Y."/>
            <person name="Lin Y.C."/>
            <person name="Xu Q."/>
            <person name="Chen L.J."/>
            <person name="Yoshida K."/>
            <person name="Fujiwara S."/>
            <person name="Wang Z.W."/>
            <person name="Zhang Y.Q."/>
            <person name="Mitsuda N."/>
            <person name="Wang M."/>
            <person name="Liu G.H."/>
            <person name="Pecoraro L."/>
            <person name="Huang H.X."/>
            <person name="Xiao X.J."/>
            <person name="Lin M."/>
            <person name="Wu X.Y."/>
            <person name="Wu W.L."/>
            <person name="Chen Y.Y."/>
            <person name="Chang S.B."/>
            <person name="Sakamoto S."/>
            <person name="Ohme-Takagi M."/>
            <person name="Yagi M."/>
            <person name="Zeng S.J."/>
            <person name="Shen C.Y."/>
            <person name="Yeh C.M."/>
            <person name="Luo Y.B."/>
            <person name="Tsai W.C."/>
            <person name="Van de Peer Y."/>
            <person name="Liu Z.J."/>
        </authorList>
    </citation>
    <scope>NUCLEOTIDE SEQUENCE [LARGE SCALE GENOMIC DNA]</scope>
    <source>
        <strain evidence="3">cv. Shenzhen</strain>
        <tissue evidence="2">Stem</tissue>
    </source>
</reference>
<dbReference type="AlphaFoldDB" id="A0A2I0ADJ7"/>
<sequence>MSSGLACHGGGNEDQSQKCNKLTDYCHQSSDIANVSKPKTRRSLRLMNVTDLYSSKALNGLHHKELSPEYIHLSPKQKKAERLNLPKQNHHAVELIMGDFEITSITLKDLKSRCMIRKSKAVKIIGEGCEYPQLQLDTLQDDKEPNLNETIVSMKLKLAKSSSGSVKRKSRSDPPLHSLEKTRLRTSPSLRDPKEVLQETGLKEANEDKFLVNSTVDLKLNLENLDANMDSFADQSPTCFVSVDSALNKEKIVEMCLLNEADSEICFTNFSPKLVSEHDSNGICSAEFHENVGEGGLDGSQRDSSINIVIKSGAINVMGSSAISVSANYTDIKAHTSIIEDAPSKLVSDGDHQVPLSDEVCVEPYSPCCLTTSNHLLDAAPLANRLLPSDATDSVEASGYNGCQLNVSKPYESVSSGICSHDDSLAISASPINEMLDIVANLPSNFLLESPTQADAVREITKTIRIPPPGIKCDAENFPKKLLSNRKDISPKSQEKLLQALNEDNFDENVQLSSSIKKLLFYNEARKKPLSSIQDGGKAFLVVGKNIKKQKIMRQTSPQITTIITKGILKSSDTICRKSCCSKNSSIHTPMHDAILFSNRQLQDTKSIAAKLLQGLNTLKCIVEYTLFSAETSYFPSTSTAEEIRLATKQASELEESTKKWLSIMEKDCTRFCKLMSLAEDKLACPVATLHKQKKKITFADEAGGLLCQVKVYHQEPVAFIVPKS</sequence>
<gene>
    <name evidence="2" type="ORF">AXF42_Ash009116</name>
</gene>
<dbReference type="Proteomes" id="UP000236161">
    <property type="component" value="Unassembled WGS sequence"/>
</dbReference>
<feature type="compositionally biased region" description="Basic and acidic residues" evidence="1">
    <location>
        <begin position="171"/>
        <end position="183"/>
    </location>
</feature>
<proteinExistence type="predicted"/>
<dbReference type="PANTHER" id="PTHR34461:SF2">
    <property type="entry name" value="EXPRESSED PROTEIN"/>
    <property type="match status" value="1"/>
</dbReference>
<dbReference type="PANTHER" id="PTHR34461">
    <property type="entry name" value="EXPRESSED PROTEIN"/>
    <property type="match status" value="1"/>
</dbReference>
<dbReference type="OrthoDB" id="775914at2759"/>
<accession>A0A2I0ADJ7</accession>
<protein>
    <submittedName>
        <fullName evidence="2">Uncharacterized protein</fullName>
    </submittedName>
</protein>
<feature type="region of interest" description="Disordered" evidence="1">
    <location>
        <begin position="162"/>
        <end position="194"/>
    </location>
</feature>
<dbReference type="EMBL" id="KZ451993">
    <property type="protein sequence ID" value="PKA53620.1"/>
    <property type="molecule type" value="Genomic_DNA"/>
</dbReference>
<evidence type="ECO:0000313" key="3">
    <source>
        <dbReference type="Proteomes" id="UP000236161"/>
    </source>
</evidence>
<organism evidence="2 3">
    <name type="scientific">Apostasia shenzhenica</name>
    <dbReference type="NCBI Taxonomy" id="1088818"/>
    <lineage>
        <taxon>Eukaryota</taxon>
        <taxon>Viridiplantae</taxon>
        <taxon>Streptophyta</taxon>
        <taxon>Embryophyta</taxon>
        <taxon>Tracheophyta</taxon>
        <taxon>Spermatophyta</taxon>
        <taxon>Magnoliopsida</taxon>
        <taxon>Liliopsida</taxon>
        <taxon>Asparagales</taxon>
        <taxon>Orchidaceae</taxon>
        <taxon>Apostasioideae</taxon>
        <taxon>Apostasia</taxon>
    </lineage>
</organism>
<evidence type="ECO:0000256" key="1">
    <source>
        <dbReference type="SAM" id="MobiDB-lite"/>
    </source>
</evidence>